<dbReference type="Gene3D" id="1.20.1280.50">
    <property type="match status" value="1"/>
</dbReference>
<dbReference type="KEGG" id="vg:36844078"/>
<dbReference type="Pfam" id="PF12937">
    <property type="entry name" value="F-box-like"/>
    <property type="match status" value="1"/>
</dbReference>
<dbReference type="Proteomes" id="UP000248852">
    <property type="component" value="Segment"/>
</dbReference>
<organism evidence="2">
    <name type="scientific">Pandoravirus quercus</name>
    <dbReference type="NCBI Taxonomy" id="2107709"/>
    <lineage>
        <taxon>Viruses</taxon>
        <taxon>Pandoravirus</taxon>
    </lineage>
</organism>
<dbReference type="SUPFAM" id="SSF81383">
    <property type="entry name" value="F-box domain"/>
    <property type="match status" value="1"/>
</dbReference>
<sequence>MATTTTHAIVDVPRIGLLALPDEILLAVIAMCTGRPGSLARTGRVCRQFYRLCEDDALWKPIVARMAGSGATALTGTGSRKALAHAIRSTTIAISAHLVDTSLYEPDPEHILKDLPHDRSEAVVALEHVVTPFRLACMVAHMRRHSPMHVHLWIKARHADSFRLIWAPCPSAPLLDGQPWWGTLMACSARDDPPDPSLAIVVAIVCCNDGVLNVPPCVAAAAISTPVDLHDGHFPQVEYAVACGRSTLTHLPDCSCLGKK</sequence>
<feature type="domain" description="F-box" evidence="1">
    <location>
        <begin position="14"/>
        <end position="62"/>
    </location>
</feature>
<evidence type="ECO:0000313" key="2">
    <source>
        <dbReference type="EMBL" id="AVK74937.1"/>
    </source>
</evidence>
<protein>
    <submittedName>
        <fullName evidence="2">F-box domain containing protein</fullName>
    </submittedName>
</protein>
<gene>
    <name evidence="2" type="ORF">pqer_cds_515</name>
</gene>
<dbReference type="EMBL" id="MG011689">
    <property type="protein sequence ID" value="AVK74937.1"/>
    <property type="molecule type" value="Genomic_DNA"/>
</dbReference>
<dbReference type="RefSeq" id="YP_009483206.1">
    <property type="nucleotide sequence ID" value="NC_037667.1"/>
</dbReference>
<reference evidence="2" key="1">
    <citation type="journal article" date="2018" name="Nat. Commun.">
        <title>Diversity and evolution of the emerging Pandoraviridae family.</title>
        <authorList>
            <person name="Legendre M."/>
            <person name="Fabre E."/>
            <person name="Poirot O."/>
            <person name="Jeudy S."/>
            <person name="Lartigue A."/>
            <person name="Alempic J.M."/>
            <person name="Beucher L."/>
            <person name="Philippe N."/>
            <person name="Bertaux L."/>
            <person name="Christo-Foroux E."/>
            <person name="Labadie K."/>
            <person name="Coute Y."/>
            <person name="Abergel C."/>
            <person name="Claverie J.M."/>
        </authorList>
    </citation>
    <scope>NUCLEOTIDE SEQUENCE [LARGE SCALE GENOMIC DNA]</scope>
    <source>
        <strain evidence="2">Quercus</strain>
    </source>
</reference>
<name>A0A2U7U915_9VIRU</name>
<evidence type="ECO:0000259" key="1">
    <source>
        <dbReference type="PROSITE" id="PS50181"/>
    </source>
</evidence>
<dbReference type="InterPro" id="IPR036047">
    <property type="entry name" value="F-box-like_dom_sf"/>
</dbReference>
<dbReference type="InterPro" id="IPR001810">
    <property type="entry name" value="F-box_dom"/>
</dbReference>
<proteinExistence type="predicted"/>
<accession>A0A2U7U915</accession>
<dbReference type="GeneID" id="36844078"/>
<dbReference type="PROSITE" id="PS50181">
    <property type="entry name" value="FBOX"/>
    <property type="match status" value="1"/>
</dbReference>